<feature type="transmembrane region" description="Helical" evidence="1">
    <location>
        <begin position="150"/>
        <end position="169"/>
    </location>
</feature>
<dbReference type="Proteomes" id="UP000664203">
    <property type="component" value="Unassembled WGS sequence"/>
</dbReference>
<reference evidence="2" key="1">
    <citation type="submission" date="2021-03" db="EMBL/GenBank/DDBJ databases">
        <authorList>
            <person name="Tagirdzhanova G."/>
        </authorList>
    </citation>
    <scope>NUCLEOTIDE SEQUENCE</scope>
</reference>
<name>A0A8H3IWU8_9LECA</name>
<keyword evidence="1" id="KW-0472">Membrane</keyword>
<feature type="transmembrane region" description="Helical" evidence="1">
    <location>
        <begin position="70"/>
        <end position="87"/>
    </location>
</feature>
<evidence type="ECO:0000313" key="2">
    <source>
        <dbReference type="EMBL" id="CAF9936023.1"/>
    </source>
</evidence>
<dbReference type="Gene3D" id="1.20.1250.20">
    <property type="entry name" value="MFS general substrate transporter like domains"/>
    <property type="match status" value="1"/>
</dbReference>
<keyword evidence="1" id="KW-0812">Transmembrane</keyword>
<dbReference type="AlphaFoldDB" id="A0A8H3IWU8"/>
<gene>
    <name evidence="2" type="ORF">ALECFALPRED_006665</name>
</gene>
<accession>A0A8H3IWU8</accession>
<protein>
    <submittedName>
        <fullName evidence="2">Uncharacterized protein</fullName>
    </submittedName>
</protein>
<keyword evidence="1" id="KW-1133">Transmembrane helix</keyword>
<feature type="transmembrane region" description="Helical" evidence="1">
    <location>
        <begin position="12"/>
        <end position="33"/>
    </location>
</feature>
<feature type="transmembrane region" description="Helical" evidence="1">
    <location>
        <begin position="45"/>
        <end position="64"/>
    </location>
</feature>
<dbReference type="EMBL" id="CAJPDR010000427">
    <property type="protein sequence ID" value="CAF9936023.1"/>
    <property type="molecule type" value="Genomic_DNA"/>
</dbReference>
<evidence type="ECO:0000313" key="3">
    <source>
        <dbReference type="Proteomes" id="UP000664203"/>
    </source>
</evidence>
<proteinExistence type="predicted"/>
<keyword evidence="3" id="KW-1185">Reference proteome</keyword>
<sequence length="288" mass="31035">MLDVWRETRTSWGWLTGINLTVAIKGVAGSGIFCSGDDQGAMAGVNVPTVMLFGYISAIVTALAKQGGVVAVDFLGISIGAVCACATSDRIRMVVVGPLTCYLWCRTAAMNGPWILCARHHHRHGYRSLLNNGILSVWPVGTSREVVGGFFVYFGYSLYCVGLVTAYWLEYGVSFVGNGSGSFRWAVPVCFPGCVRTINPTSAEDLSLLHNHWDGPSLLAGLVEAGRTDEAQTILDRLRGSGGPMDPKAQEQYQDISAAVALERETASRQGHVLQLTCKEVVVEWRSG</sequence>
<comment type="caution">
    <text evidence="2">The sequence shown here is derived from an EMBL/GenBank/DDBJ whole genome shotgun (WGS) entry which is preliminary data.</text>
</comment>
<dbReference type="InterPro" id="IPR036259">
    <property type="entry name" value="MFS_trans_sf"/>
</dbReference>
<evidence type="ECO:0000256" key="1">
    <source>
        <dbReference type="SAM" id="Phobius"/>
    </source>
</evidence>
<organism evidence="2 3">
    <name type="scientific">Alectoria fallacina</name>
    <dbReference type="NCBI Taxonomy" id="1903189"/>
    <lineage>
        <taxon>Eukaryota</taxon>
        <taxon>Fungi</taxon>
        <taxon>Dikarya</taxon>
        <taxon>Ascomycota</taxon>
        <taxon>Pezizomycotina</taxon>
        <taxon>Lecanoromycetes</taxon>
        <taxon>OSLEUM clade</taxon>
        <taxon>Lecanoromycetidae</taxon>
        <taxon>Lecanorales</taxon>
        <taxon>Lecanorineae</taxon>
        <taxon>Parmeliaceae</taxon>
        <taxon>Alectoria</taxon>
    </lineage>
</organism>